<dbReference type="STRING" id="7070.D6WUF9"/>
<evidence type="ECO:0000256" key="11">
    <source>
        <dbReference type="RuleBase" id="RU366078"/>
    </source>
</evidence>
<dbReference type="FunFam" id="2.40.10.10:FF:000146">
    <property type="entry name" value="Serine protease 53"/>
    <property type="match status" value="1"/>
</dbReference>
<dbReference type="AlphaFoldDB" id="D6WUF9"/>
<organism evidence="14 15">
    <name type="scientific">Tribolium castaneum</name>
    <name type="common">Red flour beetle</name>
    <dbReference type="NCBI Taxonomy" id="7070"/>
    <lineage>
        <taxon>Eukaryota</taxon>
        <taxon>Metazoa</taxon>
        <taxon>Ecdysozoa</taxon>
        <taxon>Arthropoda</taxon>
        <taxon>Hexapoda</taxon>
        <taxon>Insecta</taxon>
        <taxon>Pterygota</taxon>
        <taxon>Neoptera</taxon>
        <taxon>Endopterygota</taxon>
        <taxon>Coleoptera</taxon>
        <taxon>Polyphaga</taxon>
        <taxon>Cucujiformia</taxon>
        <taxon>Tenebrionidae</taxon>
        <taxon>Tenebrionidae incertae sedis</taxon>
        <taxon>Tribolium</taxon>
    </lineage>
</organism>
<reference evidence="14 15" key="2">
    <citation type="journal article" date="2010" name="Nucleic Acids Res.">
        <title>BeetleBase in 2010: revisions to provide comprehensive genomic information for Tribolium castaneum.</title>
        <authorList>
            <person name="Kim H.S."/>
            <person name="Murphy T."/>
            <person name="Xia J."/>
            <person name="Caragea D."/>
            <person name="Park Y."/>
            <person name="Beeman R.W."/>
            <person name="Lorenzen M.D."/>
            <person name="Butcher S."/>
            <person name="Manak J.R."/>
            <person name="Brown S.J."/>
        </authorList>
    </citation>
    <scope>GENOME REANNOTATION</scope>
    <source>
        <strain evidence="14 15">Georgia GA2</strain>
    </source>
</reference>
<dbReference type="InterPro" id="IPR009003">
    <property type="entry name" value="Peptidase_S1_PA"/>
</dbReference>
<dbReference type="MEROPS" id="S01.507"/>
<feature type="signal peptide" evidence="11">
    <location>
        <begin position="1"/>
        <end position="19"/>
    </location>
</feature>
<evidence type="ECO:0000256" key="10">
    <source>
        <dbReference type="RuleBase" id="RU363034"/>
    </source>
</evidence>
<dbReference type="InterPro" id="IPR043504">
    <property type="entry name" value="Peptidase_S1_PA_chymotrypsin"/>
</dbReference>
<feature type="chain" id="PRO_5023970484" description="CLIP domain-containing serine protease" evidence="11">
    <location>
        <begin position="20"/>
        <end position="359"/>
    </location>
</feature>
<dbReference type="SUPFAM" id="SSF50494">
    <property type="entry name" value="Trypsin-like serine proteases"/>
    <property type="match status" value="1"/>
</dbReference>
<dbReference type="PANTHER" id="PTHR24256">
    <property type="entry name" value="TRYPTASE-RELATED"/>
    <property type="match status" value="1"/>
</dbReference>
<dbReference type="HOGENOM" id="CLU_006842_0_3_1"/>
<dbReference type="SMART" id="SM00680">
    <property type="entry name" value="CLIP"/>
    <property type="match status" value="1"/>
</dbReference>
<reference evidence="14 15" key="1">
    <citation type="journal article" date="2008" name="Nature">
        <title>The genome of the model beetle and pest Tribolium castaneum.</title>
        <authorList>
            <consortium name="Tribolium Genome Sequencing Consortium"/>
            <person name="Richards S."/>
            <person name="Gibbs R.A."/>
            <person name="Weinstock G.M."/>
            <person name="Brown S.J."/>
            <person name="Denell R."/>
            <person name="Beeman R.W."/>
            <person name="Gibbs R."/>
            <person name="Beeman R.W."/>
            <person name="Brown S.J."/>
            <person name="Bucher G."/>
            <person name="Friedrich M."/>
            <person name="Grimmelikhuijzen C.J."/>
            <person name="Klingler M."/>
            <person name="Lorenzen M."/>
            <person name="Richards S."/>
            <person name="Roth S."/>
            <person name="Schroder R."/>
            <person name="Tautz D."/>
            <person name="Zdobnov E.M."/>
            <person name="Muzny D."/>
            <person name="Gibbs R.A."/>
            <person name="Weinstock G.M."/>
            <person name="Attaway T."/>
            <person name="Bell S."/>
            <person name="Buhay C.J."/>
            <person name="Chandrabose M.N."/>
            <person name="Chavez D."/>
            <person name="Clerk-Blankenburg K.P."/>
            <person name="Cree A."/>
            <person name="Dao M."/>
            <person name="Davis C."/>
            <person name="Chacko J."/>
            <person name="Dinh H."/>
            <person name="Dugan-Rocha S."/>
            <person name="Fowler G."/>
            <person name="Garner T.T."/>
            <person name="Garnes J."/>
            <person name="Gnirke A."/>
            <person name="Hawes A."/>
            <person name="Hernandez J."/>
            <person name="Hines S."/>
            <person name="Holder M."/>
            <person name="Hume J."/>
            <person name="Jhangiani S.N."/>
            <person name="Joshi V."/>
            <person name="Khan Z.M."/>
            <person name="Jackson L."/>
            <person name="Kovar C."/>
            <person name="Kowis A."/>
            <person name="Lee S."/>
            <person name="Lewis L.R."/>
            <person name="Margolis J."/>
            <person name="Morgan M."/>
            <person name="Nazareth L.V."/>
            <person name="Nguyen N."/>
            <person name="Okwuonu G."/>
            <person name="Parker D."/>
            <person name="Richards S."/>
            <person name="Ruiz S.J."/>
            <person name="Santibanez J."/>
            <person name="Savard J."/>
            <person name="Scherer S.E."/>
            <person name="Schneider B."/>
            <person name="Sodergren E."/>
            <person name="Tautz D."/>
            <person name="Vattahil S."/>
            <person name="Villasana D."/>
            <person name="White C.S."/>
            <person name="Wright R."/>
            <person name="Park Y."/>
            <person name="Beeman R.W."/>
            <person name="Lord J."/>
            <person name="Oppert B."/>
            <person name="Lorenzen M."/>
            <person name="Brown S."/>
            <person name="Wang L."/>
            <person name="Savard J."/>
            <person name="Tautz D."/>
            <person name="Richards S."/>
            <person name="Weinstock G."/>
            <person name="Gibbs R.A."/>
            <person name="Liu Y."/>
            <person name="Worley K."/>
            <person name="Weinstock G."/>
            <person name="Elsik C.G."/>
            <person name="Reese J.T."/>
            <person name="Elhaik E."/>
            <person name="Landan G."/>
            <person name="Graur D."/>
            <person name="Arensburger P."/>
            <person name="Atkinson P."/>
            <person name="Beeman R.W."/>
            <person name="Beidler J."/>
            <person name="Brown S.J."/>
            <person name="Demuth J.P."/>
            <person name="Drury D.W."/>
            <person name="Du Y.Z."/>
            <person name="Fujiwara H."/>
            <person name="Lorenzen M."/>
            <person name="Maselli V."/>
            <person name="Osanai M."/>
            <person name="Park Y."/>
            <person name="Robertson H.M."/>
            <person name="Tu Z."/>
            <person name="Wang J.J."/>
            <person name="Wang S."/>
            <person name="Richards S."/>
            <person name="Song H."/>
            <person name="Zhang L."/>
            <person name="Sodergren E."/>
            <person name="Werner D."/>
            <person name="Stanke M."/>
            <person name="Morgenstern B."/>
            <person name="Solovyev V."/>
            <person name="Kosarev P."/>
            <person name="Brown G."/>
            <person name="Chen H.C."/>
            <person name="Ermolaeva O."/>
            <person name="Hlavina W."/>
            <person name="Kapustin Y."/>
            <person name="Kiryutin B."/>
            <person name="Kitts P."/>
            <person name="Maglott D."/>
            <person name="Pruitt K."/>
            <person name="Sapojnikov V."/>
            <person name="Souvorov A."/>
            <person name="Mackey A.J."/>
            <person name="Waterhouse R.M."/>
            <person name="Wyder S."/>
            <person name="Zdobnov E.M."/>
            <person name="Zdobnov E.M."/>
            <person name="Wyder S."/>
            <person name="Kriventseva E.V."/>
            <person name="Kadowaki T."/>
            <person name="Bork P."/>
            <person name="Aranda M."/>
            <person name="Bao R."/>
            <person name="Beermann A."/>
            <person name="Berns N."/>
            <person name="Bolognesi R."/>
            <person name="Bonneton F."/>
            <person name="Bopp D."/>
            <person name="Brown S.J."/>
            <person name="Bucher G."/>
            <person name="Butts T."/>
            <person name="Chaumot A."/>
            <person name="Denell R.E."/>
            <person name="Ferrier D.E."/>
            <person name="Friedrich M."/>
            <person name="Gordon C.M."/>
            <person name="Jindra M."/>
            <person name="Klingler M."/>
            <person name="Lan Q."/>
            <person name="Lattorff H.M."/>
            <person name="Laudet V."/>
            <person name="von Levetsow C."/>
            <person name="Liu Z."/>
            <person name="Lutz R."/>
            <person name="Lynch J.A."/>
            <person name="da Fonseca R.N."/>
            <person name="Posnien N."/>
            <person name="Reuter R."/>
            <person name="Roth S."/>
            <person name="Savard J."/>
            <person name="Schinko J.B."/>
            <person name="Schmitt C."/>
            <person name="Schoppmeier M."/>
            <person name="Schroder R."/>
            <person name="Shippy T.D."/>
            <person name="Simonnet F."/>
            <person name="Marques-Souza H."/>
            <person name="Tautz D."/>
            <person name="Tomoyasu Y."/>
            <person name="Trauner J."/>
            <person name="Van der Zee M."/>
            <person name="Vervoort M."/>
            <person name="Wittkopp N."/>
            <person name="Wimmer E.A."/>
            <person name="Yang X."/>
            <person name="Jones A.K."/>
            <person name="Sattelle D.B."/>
            <person name="Ebert P.R."/>
            <person name="Nelson D."/>
            <person name="Scott J.G."/>
            <person name="Beeman R.W."/>
            <person name="Muthukrishnan S."/>
            <person name="Kramer K.J."/>
            <person name="Arakane Y."/>
            <person name="Beeman R.W."/>
            <person name="Zhu Q."/>
            <person name="Hogenkamp D."/>
            <person name="Dixit R."/>
            <person name="Oppert B."/>
            <person name="Jiang H."/>
            <person name="Zou Z."/>
            <person name="Marshall J."/>
            <person name="Elpidina E."/>
            <person name="Vinokurov K."/>
            <person name="Oppert C."/>
            <person name="Zou Z."/>
            <person name="Evans J."/>
            <person name="Lu Z."/>
            <person name="Zhao P."/>
            <person name="Sumathipala N."/>
            <person name="Altincicek B."/>
            <person name="Vilcinskas A."/>
            <person name="Williams M."/>
            <person name="Hultmark D."/>
            <person name="Hetru C."/>
            <person name="Jiang H."/>
            <person name="Grimmelikhuijzen C.J."/>
            <person name="Hauser F."/>
            <person name="Cazzamali G."/>
            <person name="Williamson M."/>
            <person name="Park Y."/>
            <person name="Li B."/>
            <person name="Tanaka Y."/>
            <person name="Predel R."/>
            <person name="Neupert S."/>
            <person name="Schachtner J."/>
            <person name="Verleyen P."/>
            <person name="Raible F."/>
            <person name="Bork P."/>
            <person name="Friedrich M."/>
            <person name="Walden K.K."/>
            <person name="Robertson H.M."/>
            <person name="Angeli S."/>
            <person name="Foret S."/>
            <person name="Bucher G."/>
            <person name="Schuetz S."/>
            <person name="Maleszka R."/>
            <person name="Wimmer E.A."/>
            <person name="Beeman R.W."/>
            <person name="Lorenzen M."/>
            <person name="Tomoyasu Y."/>
            <person name="Miller S.C."/>
            <person name="Grossmann D."/>
            <person name="Bucher G."/>
        </authorList>
    </citation>
    <scope>NUCLEOTIDE SEQUENCE [LARGE SCALE GENOMIC DNA]</scope>
    <source>
        <strain evidence="14 15">Georgia GA2</strain>
    </source>
</reference>
<dbReference type="eggNOG" id="KOG3627">
    <property type="taxonomic scope" value="Eukaryota"/>
</dbReference>
<feature type="domain" description="Clip" evidence="13">
    <location>
        <begin position="22"/>
        <end position="79"/>
    </location>
</feature>
<keyword evidence="15" id="KW-1185">Reference proteome</keyword>
<dbReference type="InterPro" id="IPR033116">
    <property type="entry name" value="TRYPSIN_SER"/>
</dbReference>
<dbReference type="Proteomes" id="UP000007266">
    <property type="component" value="Linkage group 7"/>
</dbReference>
<keyword evidence="7" id="KW-0865">Zymogen</keyword>
<keyword evidence="8" id="KW-1015">Disulfide bond</keyword>
<dbReference type="InterPro" id="IPR051487">
    <property type="entry name" value="Ser/Thr_Proteases_Immune/Dev"/>
</dbReference>
<dbReference type="GO" id="GO:0004252">
    <property type="term" value="F:serine-type endopeptidase activity"/>
    <property type="evidence" value="ECO:0007669"/>
    <property type="project" value="UniProtKB-UniRule"/>
</dbReference>
<dbReference type="PhylomeDB" id="D6WUF9"/>
<name>D6WUF9_TRICA</name>
<evidence type="ECO:0000313" key="15">
    <source>
        <dbReference type="Proteomes" id="UP000007266"/>
    </source>
</evidence>
<dbReference type="PROSITE" id="PS00135">
    <property type="entry name" value="TRYPSIN_SER"/>
    <property type="match status" value="1"/>
</dbReference>
<evidence type="ECO:0000259" key="12">
    <source>
        <dbReference type="PROSITE" id="PS50240"/>
    </source>
</evidence>
<comment type="similarity">
    <text evidence="9 11">Belongs to the peptidase S1 family. CLIP subfamily.</text>
</comment>
<dbReference type="EMBL" id="KQ971352">
    <property type="protein sequence ID" value="EFA07560.1"/>
    <property type="molecule type" value="Genomic_DNA"/>
</dbReference>
<accession>D6WUF9</accession>
<dbReference type="Gene3D" id="2.40.10.10">
    <property type="entry name" value="Trypsin-like serine proteases"/>
    <property type="match status" value="2"/>
</dbReference>
<evidence type="ECO:0000313" key="14">
    <source>
        <dbReference type="EMBL" id="EFA07560.1"/>
    </source>
</evidence>
<dbReference type="PROSITE" id="PS50240">
    <property type="entry name" value="TRYPSIN_DOM"/>
    <property type="match status" value="1"/>
</dbReference>
<dbReference type="PROSITE" id="PS00134">
    <property type="entry name" value="TRYPSIN_HIS"/>
    <property type="match status" value="1"/>
</dbReference>
<dbReference type="InParanoid" id="D6WUF9"/>
<dbReference type="PROSITE" id="PS51888">
    <property type="entry name" value="CLIP"/>
    <property type="match status" value="1"/>
</dbReference>
<dbReference type="Gene3D" id="3.30.1640.30">
    <property type="match status" value="1"/>
</dbReference>
<evidence type="ECO:0000256" key="2">
    <source>
        <dbReference type="ARBA" id="ARBA00022525"/>
    </source>
</evidence>
<dbReference type="InterPro" id="IPR022700">
    <property type="entry name" value="CLIP"/>
</dbReference>
<dbReference type="InterPro" id="IPR001314">
    <property type="entry name" value="Peptidase_S1A"/>
</dbReference>
<evidence type="ECO:0000256" key="5">
    <source>
        <dbReference type="ARBA" id="ARBA00022801"/>
    </source>
</evidence>
<keyword evidence="5 10" id="KW-0378">Hydrolase</keyword>
<dbReference type="GO" id="GO:0045087">
    <property type="term" value="P:innate immune response"/>
    <property type="evidence" value="ECO:0000318"/>
    <property type="project" value="GO_Central"/>
</dbReference>
<dbReference type="CDD" id="cd00190">
    <property type="entry name" value="Tryp_SPc"/>
    <property type="match status" value="1"/>
</dbReference>
<dbReference type="EC" id="3.4.21.-" evidence="10"/>
<evidence type="ECO:0000259" key="13">
    <source>
        <dbReference type="PROSITE" id="PS51888"/>
    </source>
</evidence>
<dbReference type="InterPro" id="IPR001254">
    <property type="entry name" value="Trypsin_dom"/>
</dbReference>
<proteinExistence type="inferred from homology"/>
<dbReference type="InterPro" id="IPR018114">
    <property type="entry name" value="TRYPSIN_HIS"/>
</dbReference>
<keyword evidence="6 10" id="KW-0720">Serine protease</keyword>
<feature type="domain" description="Peptidase S1" evidence="12">
    <location>
        <begin position="98"/>
        <end position="358"/>
    </location>
</feature>
<keyword evidence="3 10" id="KW-0645">Protease</keyword>
<evidence type="ECO:0000256" key="8">
    <source>
        <dbReference type="ARBA" id="ARBA00023157"/>
    </source>
</evidence>
<gene>
    <name evidence="14" type="primary">AUGUSTUS-3.0.2_13279</name>
    <name evidence="14" type="ORF">TcasGA2_TC013279</name>
</gene>
<evidence type="ECO:0000256" key="7">
    <source>
        <dbReference type="ARBA" id="ARBA00023145"/>
    </source>
</evidence>
<keyword evidence="2 11" id="KW-0964">Secreted</keyword>
<comment type="domain">
    <text evidence="11">The clip domain consists of 35-55 residues which are 'knitted' together usually by 3 conserved disulfide bonds forming a clip-like compact structure.</text>
</comment>
<dbReference type="OMA" id="NKYHDIA"/>
<dbReference type="SMART" id="SM00020">
    <property type="entry name" value="Tryp_SPc"/>
    <property type="match status" value="1"/>
</dbReference>
<protein>
    <recommendedName>
        <fullName evidence="11">CLIP domain-containing serine protease</fullName>
        <ecNumber evidence="10">3.4.21.-</ecNumber>
    </recommendedName>
</protein>
<evidence type="ECO:0000256" key="3">
    <source>
        <dbReference type="ARBA" id="ARBA00022670"/>
    </source>
</evidence>
<keyword evidence="4 11" id="KW-0732">Signal</keyword>
<dbReference type="PRINTS" id="PR00722">
    <property type="entry name" value="CHYMOTRYPSIN"/>
</dbReference>
<dbReference type="InterPro" id="IPR038565">
    <property type="entry name" value="CLIP_sf"/>
</dbReference>
<evidence type="ECO:0000256" key="4">
    <source>
        <dbReference type="ARBA" id="ARBA00022729"/>
    </source>
</evidence>
<comment type="subcellular location">
    <subcellularLocation>
        <location evidence="1 11">Secreted</location>
    </subcellularLocation>
</comment>
<dbReference type="GO" id="GO:0005615">
    <property type="term" value="C:extracellular space"/>
    <property type="evidence" value="ECO:0000318"/>
    <property type="project" value="GO_Central"/>
</dbReference>
<dbReference type="Pfam" id="PF00089">
    <property type="entry name" value="Trypsin"/>
    <property type="match status" value="1"/>
</dbReference>
<evidence type="ECO:0000256" key="6">
    <source>
        <dbReference type="ARBA" id="ARBA00022825"/>
    </source>
</evidence>
<evidence type="ECO:0000256" key="9">
    <source>
        <dbReference type="ARBA" id="ARBA00024195"/>
    </source>
</evidence>
<evidence type="ECO:0000256" key="1">
    <source>
        <dbReference type="ARBA" id="ARBA00004613"/>
    </source>
</evidence>
<sequence>MVLNHFLFTLVITNLAANAAKQCQTPNNFSGECVPIENCPLLNFFFENESQTPTRNDALYLNKSLCNFSDVDDNPIVCCPMNTLLERTDCGISVEKKIYGGRITELDEFPWMALLEKKKSDGSKEFVCGGALINNKYVLTAAHCAVLKIVSVRLGEYNTKSDVDCIKQGINNNDQDCAPPPINVPIEEKIIHERYSISNSLNKYHDIALLKLKYAVEFSDYIKPVCLPNFPEKSSYKGVNFTIAGWGETENKTTSNVKLKVELPLKSRLHCQNAFRIYNFKLELSEGQLCVGGEKGKDSCVGDSGGPLMNANRNKNNDLVWYVVGIVSSGSNRCGLEAFPGIYTNVSHYVPWIISKIKP</sequence>
<dbReference type="Pfam" id="PF12032">
    <property type="entry name" value="CLIP"/>
    <property type="match status" value="1"/>
</dbReference>
<dbReference type="GO" id="GO:0006508">
    <property type="term" value="P:proteolysis"/>
    <property type="evidence" value="ECO:0007669"/>
    <property type="project" value="UniProtKB-KW"/>
</dbReference>